<name>A0A4Y7U1Y9_COPMI</name>
<gene>
    <name evidence="1" type="ORF">FA13DRAFT_1808186</name>
</gene>
<proteinExistence type="predicted"/>
<accession>A0A4Y7U1Y9</accession>
<feature type="non-terminal residue" evidence="1">
    <location>
        <position position="1"/>
    </location>
</feature>
<protein>
    <submittedName>
        <fullName evidence="1">Uncharacterized protein</fullName>
    </submittedName>
</protein>
<keyword evidence="2" id="KW-1185">Reference proteome</keyword>
<sequence length="126" mass="13991">RPALPSPPRHRGPIIGSLVRPSPHLSFPGSIRRRNTGVYVLGGLQACQLALSLAPYPPFLPDAHNRIRSSITANGGSVRHAQDAVRYTGWLSISSSLRSSYSEFYLWCLWRKETYPGEYSSGPRRS</sequence>
<evidence type="ECO:0000313" key="2">
    <source>
        <dbReference type="Proteomes" id="UP000298030"/>
    </source>
</evidence>
<dbReference type="Proteomes" id="UP000298030">
    <property type="component" value="Unassembled WGS sequence"/>
</dbReference>
<evidence type="ECO:0000313" key="1">
    <source>
        <dbReference type="EMBL" id="TEB39849.1"/>
    </source>
</evidence>
<dbReference type="EMBL" id="QPFP01000001">
    <property type="protein sequence ID" value="TEB39849.1"/>
    <property type="molecule type" value="Genomic_DNA"/>
</dbReference>
<reference evidence="1 2" key="1">
    <citation type="journal article" date="2019" name="Nat. Ecol. Evol.">
        <title>Megaphylogeny resolves global patterns of mushroom evolution.</title>
        <authorList>
            <person name="Varga T."/>
            <person name="Krizsan K."/>
            <person name="Foldi C."/>
            <person name="Dima B."/>
            <person name="Sanchez-Garcia M."/>
            <person name="Sanchez-Ramirez S."/>
            <person name="Szollosi G.J."/>
            <person name="Szarkandi J.G."/>
            <person name="Papp V."/>
            <person name="Albert L."/>
            <person name="Andreopoulos W."/>
            <person name="Angelini C."/>
            <person name="Antonin V."/>
            <person name="Barry K.W."/>
            <person name="Bougher N.L."/>
            <person name="Buchanan P."/>
            <person name="Buyck B."/>
            <person name="Bense V."/>
            <person name="Catcheside P."/>
            <person name="Chovatia M."/>
            <person name="Cooper J."/>
            <person name="Damon W."/>
            <person name="Desjardin D."/>
            <person name="Finy P."/>
            <person name="Geml J."/>
            <person name="Haridas S."/>
            <person name="Hughes K."/>
            <person name="Justo A."/>
            <person name="Karasinski D."/>
            <person name="Kautmanova I."/>
            <person name="Kiss B."/>
            <person name="Kocsube S."/>
            <person name="Kotiranta H."/>
            <person name="LaButti K.M."/>
            <person name="Lechner B.E."/>
            <person name="Liimatainen K."/>
            <person name="Lipzen A."/>
            <person name="Lukacs Z."/>
            <person name="Mihaltcheva S."/>
            <person name="Morgado L.N."/>
            <person name="Niskanen T."/>
            <person name="Noordeloos M.E."/>
            <person name="Ohm R.A."/>
            <person name="Ortiz-Santana B."/>
            <person name="Ovrebo C."/>
            <person name="Racz N."/>
            <person name="Riley R."/>
            <person name="Savchenko A."/>
            <person name="Shiryaev A."/>
            <person name="Soop K."/>
            <person name="Spirin V."/>
            <person name="Szebenyi C."/>
            <person name="Tomsovsky M."/>
            <person name="Tulloss R.E."/>
            <person name="Uehling J."/>
            <person name="Grigoriev I.V."/>
            <person name="Vagvolgyi C."/>
            <person name="Papp T."/>
            <person name="Martin F.M."/>
            <person name="Miettinen O."/>
            <person name="Hibbett D.S."/>
            <person name="Nagy L.G."/>
        </authorList>
    </citation>
    <scope>NUCLEOTIDE SEQUENCE [LARGE SCALE GENOMIC DNA]</scope>
    <source>
        <strain evidence="1 2">FP101781</strain>
    </source>
</reference>
<dbReference type="AlphaFoldDB" id="A0A4Y7U1Y9"/>
<organism evidence="1 2">
    <name type="scientific">Coprinellus micaceus</name>
    <name type="common">Glistening ink-cap mushroom</name>
    <name type="synonym">Coprinus micaceus</name>
    <dbReference type="NCBI Taxonomy" id="71717"/>
    <lineage>
        <taxon>Eukaryota</taxon>
        <taxon>Fungi</taxon>
        <taxon>Dikarya</taxon>
        <taxon>Basidiomycota</taxon>
        <taxon>Agaricomycotina</taxon>
        <taxon>Agaricomycetes</taxon>
        <taxon>Agaricomycetidae</taxon>
        <taxon>Agaricales</taxon>
        <taxon>Agaricineae</taxon>
        <taxon>Psathyrellaceae</taxon>
        <taxon>Coprinellus</taxon>
    </lineage>
</organism>
<comment type="caution">
    <text evidence="1">The sequence shown here is derived from an EMBL/GenBank/DDBJ whole genome shotgun (WGS) entry which is preliminary data.</text>
</comment>